<evidence type="ECO:0000313" key="3">
    <source>
        <dbReference type="Proteomes" id="UP001189429"/>
    </source>
</evidence>
<gene>
    <name evidence="2" type="ORF">PCOR1329_LOCUS62351</name>
</gene>
<reference evidence="2" key="1">
    <citation type="submission" date="2023-10" db="EMBL/GenBank/DDBJ databases">
        <authorList>
            <person name="Chen Y."/>
            <person name="Shah S."/>
            <person name="Dougan E. K."/>
            <person name="Thang M."/>
            <person name="Chan C."/>
        </authorList>
    </citation>
    <scope>NUCLEOTIDE SEQUENCE [LARGE SCALE GENOMIC DNA]</scope>
</reference>
<feature type="region of interest" description="Disordered" evidence="1">
    <location>
        <begin position="25"/>
        <end position="53"/>
    </location>
</feature>
<evidence type="ECO:0000256" key="1">
    <source>
        <dbReference type="SAM" id="MobiDB-lite"/>
    </source>
</evidence>
<protein>
    <submittedName>
        <fullName evidence="2">Uncharacterized protein</fullName>
    </submittedName>
</protein>
<feature type="compositionally biased region" description="Basic and acidic residues" evidence="1">
    <location>
        <begin position="92"/>
        <end position="118"/>
    </location>
</feature>
<organism evidence="2 3">
    <name type="scientific">Prorocentrum cordatum</name>
    <dbReference type="NCBI Taxonomy" id="2364126"/>
    <lineage>
        <taxon>Eukaryota</taxon>
        <taxon>Sar</taxon>
        <taxon>Alveolata</taxon>
        <taxon>Dinophyceae</taxon>
        <taxon>Prorocentrales</taxon>
        <taxon>Prorocentraceae</taxon>
        <taxon>Prorocentrum</taxon>
    </lineage>
</organism>
<evidence type="ECO:0000313" key="2">
    <source>
        <dbReference type="EMBL" id="CAK0878654.1"/>
    </source>
</evidence>
<name>A0ABN9W197_9DINO</name>
<feature type="region of interest" description="Disordered" evidence="1">
    <location>
        <begin position="65"/>
        <end position="121"/>
    </location>
</feature>
<keyword evidence="3" id="KW-1185">Reference proteome</keyword>
<dbReference type="EMBL" id="CAUYUJ010017871">
    <property type="protein sequence ID" value="CAK0878654.1"/>
    <property type="molecule type" value="Genomic_DNA"/>
</dbReference>
<feature type="compositionally biased region" description="Basic residues" evidence="1">
    <location>
        <begin position="81"/>
        <end position="91"/>
    </location>
</feature>
<comment type="caution">
    <text evidence="2">The sequence shown here is derived from an EMBL/GenBank/DDBJ whole genome shotgun (WGS) entry which is preliminary data.</text>
</comment>
<proteinExistence type="predicted"/>
<accession>A0ABN9W197</accession>
<sequence length="618" mass="65076">MAEAELLHPQVGNASPTRLVALDPQARFVEGSHDGGAGDLSPAHKSKARWRRQNSDILAQRRASRAVGVLAAKPHQDGHRSSWRRFSRKGQAKKDDARRRREAQEDGAREPKGSKARWETPTSDWCREVLHLEMVAATSSDDPCRRESAPDVLPCGDAAGGCPLARAGRSCHAAAAFADAPQGGAQPTGPLGAAAGCGPAAARPQPCPPPAPEGPPKAACAGTAGVAAGARAGILRECGRAEGAPCVRRLPRPPCADAATQCDAEDMVELIWKSQLGRKQNMAKLKEGANMGAPIPYSVAAHFSLFLDPSSLAEEASRLDDAQLDALADRFLGDQIAGVAIVPKERRRPRLVPGRHAVEASLLAQRAPQFRTRLLLSSRRLLLGSARGGGPPLHGRSLLRLADEQPGRWARLAHTALNFACRLIQAGALPRALTAEIVEALGELSPMALVLGLSTVLGHAPSAVGGCASACPPPPARPETLHVGPPQRISLAEAGRAATEPAAARAPAPTLLARTQSTPAEFWVARRHVGTSLRPHAAESQQLKWGVRAWVHHDAMITLPDQRKAADTIPIEVAPQDVPAYWRCAAGGEHSPAELEARARRAEEALSAVAAAGAEGTE</sequence>
<dbReference type="Proteomes" id="UP001189429">
    <property type="component" value="Unassembled WGS sequence"/>
</dbReference>